<dbReference type="AlphaFoldDB" id="S1NXS6"/>
<dbReference type="eggNOG" id="ENOG5033FVV">
    <property type="taxonomic scope" value="Bacteria"/>
</dbReference>
<accession>S1NXS6</accession>
<dbReference type="STRING" id="44009.RV01_GL001230"/>
<dbReference type="HOGENOM" id="CLU_147911_0_0_9"/>
<dbReference type="EMBL" id="AHYR01000004">
    <property type="protein sequence ID" value="EOT42593.1"/>
    <property type="molecule type" value="Genomic_DNA"/>
</dbReference>
<evidence type="ECO:0000313" key="2">
    <source>
        <dbReference type="EMBL" id="EOT42593.1"/>
    </source>
</evidence>
<dbReference type="PATRIC" id="fig|1139219.3.peg.920"/>
<organism evidence="2 3">
    <name type="scientific">Enterococcus dispar ATCC 51266</name>
    <dbReference type="NCBI Taxonomy" id="1139219"/>
    <lineage>
        <taxon>Bacteria</taxon>
        <taxon>Bacillati</taxon>
        <taxon>Bacillota</taxon>
        <taxon>Bacilli</taxon>
        <taxon>Lactobacillales</taxon>
        <taxon>Enterococcaceae</taxon>
        <taxon>Enterococcus</taxon>
    </lineage>
</organism>
<keyword evidence="1" id="KW-0472">Membrane</keyword>
<evidence type="ECO:0000256" key="1">
    <source>
        <dbReference type="SAM" id="Phobius"/>
    </source>
</evidence>
<name>S1NXS6_9ENTE</name>
<sequence length="117" mass="13501">MGKLLELNSLLLALGLGGITGFCRLIYKQVKKSREQAQSSRERTEERFRVLEYANVAILHDKIYKQCTVFLEDGWISVDDMENLEYLWRGYKKLGGNGTGETLYKKVLLLPNVKEEK</sequence>
<dbReference type="RefSeq" id="WP_016172134.1">
    <property type="nucleotide sequence ID" value="NZ_ASWK01000001.1"/>
</dbReference>
<dbReference type="Proteomes" id="UP000014127">
    <property type="component" value="Unassembled WGS sequence"/>
</dbReference>
<keyword evidence="3" id="KW-1185">Reference proteome</keyword>
<reference evidence="2 3" key="1">
    <citation type="submission" date="2013-03" db="EMBL/GenBank/DDBJ databases">
        <title>The Genome Sequence of Enterococcus dispar ATCC_51266 (Illumina only assembly).</title>
        <authorList>
            <consortium name="The Broad Institute Genomics Platform"/>
            <consortium name="The Broad Institute Genome Sequencing Center for Infectious Disease"/>
            <person name="Earl A."/>
            <person name="Russ C."/>
            <person name="Gilmore M."/>
            <person name="Surin D."/>
            <person name="Walker B."/>
            <person name="Young S."/>
            <person name="Zeng Q."/>
            <person name="Gargeya S."/>
            <person name="Fitzgerald M."/>
            <person name="Haas B."/>
            <person name="Abouelleil A."/>
            <person name="Allen A.W."/>
            <person name="Alvarado L."/>
            <person name="Arachchi H.M."/>
            <person name="Berlin A.M."/>
            <person name="Chapman S.B."/>
            <person name="Gainer-Dewar J."/>
            <person name="Goldberg J."/>
            <person name="Griggs A."/>
            <person name="Gujja S."/>
            <person name="Hansen M."/>
            <person name="Howarth C."/>
            <person name="Imamovic A."/>
            <person name="Ireland A."/>
            <person name="Larimer J."/>
            <person name="McCowan C."/>
            <person name="Murphy C."/>
            <person name="Pearson M."/>
            <person name="Poon T.W."/>
            <person name="Priest M."/>
            <person name="Roberts A."/>
            <person name="Saif S."/>
            <person name="Shea T."/>
            <person name="Sisk P."/>
            <person name="Sykes S."/>
            <person name="Wortman J."/>
            <person name="Nusbaum C."/>
            <person name="Birren B."/>
        </authorList>
    </citation>
    <scope>NUCLEOTIDE SEQUENCE [LARGE SCALE GENOMIC DNA]</scope>
    <source>
        <strain evidence="2 3">ATCC 51266</strain>
    </source>
</reference>
<evidence type="ECO:0000313" key="3">
    <source>
        <dbReference type="Proteomes" id="UP000014127"/>
    </source>
</evidence>
<comment type="caution">
    <text evidence="2">The sequence shown here is derived from an EMBL/GenBank/DDBJ whole genome shotgun (WGS) entry which is preliminary data.</text>
</comment>
<protein>
    <submittedName>
        <fullName evidence="2">Uncharacterized protein</fullName>
    </submittedName>
</protein>
<keyword evidence="1" id="KW-0812">Transmembrane</keyword>
<proteinExistence type="predicted"/>
<gene>
    <name evidence="2" type="ORF">OMK_00954</name>
</gene>
<feature type="transmembrane region" description="Helical" evidence="1">
    <location>
        <begin position="6"/>
        <end position="27"/>
    </location>
</feature>
<dbReference type="OrthoDB" id="2051266at2"/>
<keyword evidence="1" id="KW-1133">Transmembrane helix</keyword>